<feature type="signal peptide" evidence="1">
    <location>
        <begin position="1"/>
        <end position="17"/>
    </location>
</feature>
<feature type="chain" id="PRO_5044618806" description="Lipoprotein" evidence="1">
    <location>
        <begin position="18"/>
        <end position="182"/>
    </location>
</feature>
<gene>
    <name evidence="2" type="ORF">ABIC99_000299</name>
    <name evidence="3" type="ORF">EWH46_10170</name>
</gene>
<evidence type="ECO:0008006" key="6">
    <source>
        <dbReference type="Google" id="ProtNLM"/>
    </source>
</evidence>
<dbReference type="OrthoDB" id="8908297at2"/>
<keyword evidence="1" id="KW-0732">Signal</keyword>
<sequence length="182" mass="17714">MKKLSMMGALLTLGLLAGCGGGGGGGSSDGGAGTGTTAKTTTEVMAGVSGSTLVLDRGSAAAGTDANADGVRDDVATWIGSQGYTSAMSAAATQLARAYQGAITVSTTDADALRTARTAASDAVECVMQSAASIDAGYKAVADVRRVALNTDARASAYLAYAAAVNDTVVRAPEGTGCTSSN</sequence>
<dbReference type="Proteomes" id="UP000323522">
    <property type="component" value="Chromosome"/>
</dbReference>
<dbReference type="EMBL" id="JBEPLS010000001">
    <property type="protein sequence ID" value="MET3602523.1"/>
    <property type="molecule type" value="Genomic_DNA"/>
</dbReference>
<reference evidence="2 5" key="2">
    <citation type="submission" date="2024-06" db="EMBL/GenBank/DDBJ databases">
        <title>Genomic Encyclopedia of Type Strains, Phase IV (KMG-IV): sequencing the most valuable type-strain genomes for metagenomic binning, comparative biology and taxonomic classification.</title>
        <authorList>
            <person name="Goeker M."/>
        </authorList>
    </citation>
    <scope>NUCLEOTIDE SEQUENCE [LARGE SCALE GENOMIC DNA]</scope>
    <source>
        <strain evidence="2 5">D-501</strain>
    </source>
</reference>
<dbReference type="PROSITE" id="PS51257">
    <property type="entry name" value="PROKAR_LIPOPROTEIN"/>
    <property type="match status" value="1"/>
</dbReference>
<dbReference type="Proteomes" id="UP001549111">
    <property type="component" value="Unassembled WGS sequence"/>
</dbReference>
<evidence type="ECO:0000256" key="1">
    <source>
        <dbReference type="SAM" id="SignalP"/>
    </source>
</evidence>
<evidence type="ECO:0000313" key="5">
    <source>
        <dbReference type="Proteomes" id="UP001549111"/>
    </source>
</evidence>
<dbReference type="RefSeq" id="WP_149503802.1">
    <property type="nucleotide sequence ID" value="NZ_CP035708.1"/>
</dbReference>
<dbReference type="AlphaFoldDB" id="A0A5C1Q2H3"/>
<organism evidence="3 4">
    <name type="scientific">Sphaerotilus sulfidivorans</name>
    <dbReference type="NCBI Taxonomy" id="639200"/>
    <lineage>
        <taxon>Bacteria</taxon>
        <taxon>Pseudomonadati</taxon>
        <taxon>Pseudomonadota</taxon>
        <taxon>Betaproteobacteria</taxon>
        <taxon>Burkholderiales</taxon>
        <taxon>Sphaerotilaceae</taxon>
        <taxon>Sphaerotilus</taxon>
    </lineage>
</organism>
<evidence type="ECO:0000313" key="4">
    <source>
        <dbReference type="Proteomes" id="UP000323522"/>
    </source>
</evidence>
<keyword evidence="5" id="KW-1185">Reference proteome</keyword>
<evidence type="ECO:0000313" key="3">
    <source>
        <dbReference type="EMBL" id="QEN01099.1"/>
    </source>
</evidence>
<evidence type="ECO:0000313" key="2">
    <source>
        <dbReference type="EMBL" id="MET3602523.1"/>
    </source>
</evidence>
<accession>A0A5C1Q2H3</accession>
<name>A0A5C1Q2H3_9BURK</name>
<reference evidence="3 4" key="1">
    <citation type="submission" date="2019-02" db="EMBL/GenBank/DDBJ databases">
        <title>Complete Genome Sequence and Methylome Analysis of Sphaerotilus natans subsp. sulfidivorans D-507.</title>
        <authorList>
            <person name="Fomenkov A."/>
            <person name="Gridneva E."/>
            <person name="Smolyakov D."/>
            <person name="Dubinina G."/>
            <person name="Vincze T."/>
            <person name="Grabovich M."/>
            <person name="Roberts R.J."/>
        </authorList>
    </citation>
    <scope>NUCLEOTIDE SEQUENCE [LARGE SCALE GENOMIC DNA]</scope>
    <source>
        <strain evidence="3 4">D-507</strain>
    </source>
</reference>
<dbReference type="EMBL" id="CP035708">
    <property type="protein sequence ID" value="QEN01099.1"/>
    <property type="molecule type" value="Genomic_DNA"/>
</dbReference>
<dbReference type="KEGG" id="snn:EWH46_10170"/>
<protein>
    <recommendedName>
        <fullName evidence="6">Lipoprotein</fullName>
    </recommendedName>
</protein>
<proteinExistence type="predicted"/>